<feature type="non-terminal residue" evidence="2">
    <location>
        <position position="1"/>
    </location>
</feature>
<evidence type="ECO:0000313" key="2">
    <source>
        <dbReference type="EMBL" id="ETM44598.1"/>
    </source>
</evidence>
<protein>
    <submittedName>
        <fullName evidence="2">Uncharacterized protein</fullName>
    </submittedName>
</protein>
<feature type="region of interest" description="Disordered" evidence="1">
    <location>
        <begin position="21"/>
        <end position="50"/>
    </location>
</feature>
<accession>W2N9L0</accession>
<feature type="compositionally biased region" description="Basic and acidic residues" evidence="1">
    <location>
        <begin position="39"/>
        <end position="50"/>
    </location>
</feature>
<dbReference type="EMBL" id="KI693307">
    <property type="protein sequence ID" value="ETM44598.1"/>
    <property type="molecule type" value="Genomic_DNA"/>
</dbReference>
<reference evidence="2" key="1">
    <citation type="submission" date="2013-11" db="EMBL/GenBank/DDBJ databases">
        <title>The Genome Sequence of Phytophthora parasitica IAC_01/95.</title>
        <authorList>
            <consortium name="The Broad Institute Genomics Platform"/>
            <person name="Russ C."/>
            <person name="Tyler B."/>
            <person name="Panabieres F."/>
            <person name="Shan W."/>
            <person name="Tripathy S."/>
            <person name="Grunwald N."/>
            <person name="Machado M."/>
            <person name="Johnson C.S."/>
            <person name="Arredondo F."/>
            <person name="Hong C."/>
            <person name="Coffey M."/>
            <person name="Young S.K."/>
            <person name="Zeng Q."/>
            <person name="Gargeya S."/>
            <person name="Fitzgerald M."/>
            <person name="Abouelleil A."/>
            <person name="Alvarado L."/>
            <person name="Chapman S.B."/>
            <person name="Gainer-Dewar J."/>
            <person name="Goldberg J."/>
            <person name="Griggs A."/>
            <person name="Gujja S."/>
            <person name="Hansen M."/>
            <person name="Howarth C."/>
            <person name="Imamovic A."/>
            <person name="Ireland A."/>
            <person name="Larimer J."/>
            <person name="McCowan C."/>
            <person name="Murphy C."/>
            <person name="Pearson M."/>
            <person name="Poon T.W."/>
            <person name="Priest M."/>
            <person name="Roberts A."/>
            <person name="Saif S."/>
            <person name="Shea T."/>
            <person name="Sykes S."/>
            <person name="Wortman J."/>
            <person name="Nusbaum C."/>
            <person name="Birren B."/>
        </authorList>
    </citation>
    <scope>NUCLEOTIDE SEQUENCE [LARGE SCALE GENOMIC DNA]</scope>
    <source>
        <strain evidence="2">IAC_01/95</strain>
    </source>
</reference>
<name>W2N9L0_PHYNI</name>
<organism evidence="2">
    <name type="scientific">Phytophthora nicotianae</name>
    <name type="common">Potato buckeye rot agent</name>
    <name type="synonym">Phytophthora parasitica</name>
    <dbReference type="NCBI Taxonomy" id="4792"/>
    <lineage>
        <taxon>Eukaryota</taxon>
        <taxon>Sar</taxon>
        <taxon>Stramenopiles</taxon>
        <taxon>Oomycota</taxon>
        <taxon>Peronosporomycetes</taxon>
        <taxon>Peronosporales</taxon>
        <taxon>Peronosporaceae</taxon>
        <taxon>Phytophthora</taxon>
    </lineage>
</organism>
<proteinExistence type="predicted"/>
<dbReference type="Proteomes" id="UP000054532">
    <property type="component" value="Unassembled WGS sequence"/>
</dbReference>
<gene>
    <name evidence="2" type="ORF">L914_10185</name>
</gene>
<sequence length="50" mass="5758">VRGWKSSWNIRVLKWHKRAGNHMNNNENEKTAVSGGEVEDPRVAEADPRM</sequence>
<evidence type="ECO:0000256" key="1">
    <source>
        <dbReference type="SAM" id="MobiDB-lite"/>
    </source>
</evidence>
<dbReference type="AlphaFoldDB" id="W2N9L0"/>